<name>B4Y2W9_9RHOO</name>
<feature type="transmembrane region" description="Helical" evidence="1">
    <location>
        <begin position="54"/>
        <end position="70"/>
    </location>
</feature>
<feature type="transmembrane region" description="Helical" evidence="1">
    <location>
        <begin position="23"/>
        <end position="42"/>
    </location>
</feature>
<dbReference type="AlphaFoldDB" id="B4Y2W9"/>
<protein>
    <submittedName>
        <fullName evidence="2">Uncharacterized protein</fullName>
    </submittedName>
</protein>
<keyword evidence="1" id="KW-1133">Transmembrane helix</keyword>
<dbReference type="EMBL" id="EU327987">
    <property type="protein sequence ID" value="ACB12945.1"/>
    <property type="molecule type" value="Genomic_DNA"/>
</dbReference>
<evidence type="ECO:0000313" key="2">
    <source>
        <dbReference type="EMBL" id="ACB12945.1"/>
    </source>
</evidence>
<sequence length="114" mass="12923">MALSEPPDPSSPFARIESRREKMVTLVAFVFMTGLCASLPLFMDVSLKDFHTWLALYGVIFFGSMSIHSWKSIRNNWSIQEDNQASRGPLAIFQSIWAMLALAALWLLARYVLP</sequence>
<reference evidence="2" key="1">
    <citation type="journal article" date="2008" name="J. Bacteriol.">
        <title>The evolution of class 1 integrons and the rise of antibiotic resistance.</title>
        <authorList>
            <person name="Gillings M."/>
            <person name="Boucher Y."/>
            <person name="Labbate M."/>
            <person name="Holmes A."/>
            <person name="Krishnan S."/>
            <person name="Holley M."/>
            <person name="Stokes H.W."/>
        </authorList>
    </citation>
    <scope>NUCLEOTIDE SEQUENCE</scope>
</reference>
<proteinExistence type="predicted"/>
<keyword evidence="1" id="KW-0472">Membrane</keyword>
<keyword evidence="1" id="KW-0812">Transmembrane</keyword>
<organism evidence="2">
    <name type="scientific">Thauera sp. E7</name>
    <dbReference type="NCBI Taxonomy" id="504000"/>
    <lineage>
        <taxon>Bacteria</taxon>
        <taxon>Pseudomonadati</taxon>
        <taxon>Pseudomonadota</taxon>
        <taxon>Betaproteobacteria</taxon>
        <taxon>Rhodocyclales</taxon>
        <taxon>Zoogloeaceae</taxon>
        <taxon>Thauera</taxon>
    </lineage>
</organism>
<evidence type="ECO:0000256" key="1">
    <source>
        <dbReference type="SAM" id="Phobius"/>
    </source>
</evidence>
<accession>B4Y2W9</accession>
<feature type="transmembrane region" description="Helical" evidence="1">
    <location>
        <begin position="90"/>
        <end position="109"/>
    </location>
</feature>